<dbReference type="OrthoDB" id="137390at2157"/>
<feature type="transmembrane region" description="Helical" evidence="6">
    <location>
        <begin position="148"/>
        <end position="166"/>
    </location>
</feature>
<feature type="transmembrane region" description="Helical" evidence="6">
    <location>
        <begin position="297"/>
        <end position="330"/>
    </location>
</feature>
<comment type="subcellular location">
    <subcellularLocation>
        <location evidence="1">Membrane</location>
        <topology evidence="1">Multi-pass membrane protein</topology>
    </subcellularLocation>
</comment>
<dbReference type="EMBL" id="MZGU01000004">
    <property type="protein sequence ID" value="PWB85788.1"/>
    <property type="molecule type" value="Genomic_DNA"/>
</dbReference>
<dbReference type="Proteomes" id="UP000245577">
    <property type="component" value="Unassembled WGS sequence"/>
</dbReference>
<keyword evidence="5 6" id="KW-0472">Membrane</keyword>
<sequence length="344" mass="38059">MEKDLKEYITPPILLILFLLVLSLVIVMPVLNMILLGAILSFCIRPINRRLQTKIKYSSISISLSIILVVIPLILLLIYMAMVIGGFVSENIISNPALSQESLNATFSELSSAIPPQYLSSISSSLNTAFNEIGNFIVNGVVSLVSEIPSLSLEIFILVCSVFYFTRDGDKLFNFIKDFVPDNTINFFDNTVKSVKNVLKSIFYGHFLTSLIIGIVAAIGYSLLGYPYGIFLGILTGIFQLIPVFGPWPIYWALAIIDFIHGDYMGAVLVLLFGFGLSLSDMYIRPALSSHYAEIHPLILLIGFLTGPLVYGLTGFILCPLLLGITYAVLDSYRNELKNKKETS</sequence>
<feature type="transmembrane region" description="Helical" evidence="6">
    <location>
        <begin position="230"/>
        <end position="252"/>
    </location>
</feature>
<feature type="transmembrane region" description="Helical" evidence="6">
    <location>
        <begin position="203"/>
        <end position="224"/>
    </location>
</feature>
<feature type="transmembrane region" description="Helical" evidence="6">
    <location>
        <begin position="64"/>
        <end position="88"/>
    </location>
</feature>
<accession>A0A2U1S735</accession>
<evidence type="ECO:0000256" key="6">
    <source>
        <dbReference type="SAM" id="Phobius"/>
    </source>
</evidence>
<dbReference type="InterPro" id="IPR002549">
    <property type="entry name" value="AI-2E-like"/>
</dbReference>
<proteinExistence type="inferred from homology"/>
<organism evidence="7 8">
    <name type="scientific">Methanobrevibacter woesei</name>
    <dbReference type="NCBI Taxonomy" id="190976"/>
    <lineage>
        <taxon>Archaea</taxon>
        <taxon>Methanobacteriati</taxon>
        <taxon>Methanobacteriota</taxon>
        <taxon>Methanomada group</taxon>
        <taxon>Methanobacteria</taxon>
        <taxon>Methanobacteriales</taxon>
        <taxon>Methanobacteriaceae</taxon>
        <taxon>Methanobrevibacter</taxon>
    </lineage>
</organism>
<feature type="transmembrane region" description="Helical" evidence="6">
    <location>
        <begin position="12"/>
        <end position="43"/>
    </location>
</feature>
<evidence type="ECO:0000313" key="7">
    <source>
        <dbReference type="EMBL" id="PWB85788.1"/>
    </source>
</evidence>
<dbReference type="AlphaFoldDB" id="A0A2U1S735"/>
<comment type="similarity">
    <text evidence="2">Belongs to the autoinducer-2 exporter (AI-2E) (TC 2.A.86) family.</text>
</comment>
<keyword evidence="8" id="KW-1185">Reference proteome</keyword>
<evidence type="ECO:0000256" key="2">
    <source>
        <dbReference type="ARBA" id="ARBA00009773"/>
    </source>
</evidence>
<evidence type="ECO:0000313" key="8">
    <source>
        <dbReference type="Proteomes" id="UP000245577"/>
    </source>
</evidence>
<gene>
    <name evidence="7" type="ORF">MBBWO_06340</name>
</gene>
<protein>
    <submittedName>
        <fullName evidence="7">Putative inner membrane protein</fullName>
    </submittedName>
</protein>
<evidence type="ECO:0000256" key="3">
    <source>
        <dbReference type="ARBA" id="ARBA00022692"/>
    </source>
</evidence>
<keyword evidence="3 6" id="KW-0812">Transmembrane</keyword>
<keyword evidence="4 6" id="KW-1133">Transmembrane helix</keyword>
<dbReference type="PANTHER" id="PTHR21716:SF4">
    <property type="entry name" value="TRANSMEMBRANE PROTEIN 245"/>
    <property type="match status" value="1"/>
</dbReference>
<evidence type="ECO:0000256" key="5">
    <source>
        <dbReference type="ARBA" id="ARBA00023136"/>
    </source>
</evidence>
<dbReference type="PANTHER" id="PTHR21716">
    <property type="entry name" value="TRANSMEMBRANE PROTEIN"/>
    <property type="match status" value="1"/>
</dbReference>
<dbReference type="RefSeq" id="WP_116669438.1">
    <property type="nucleotide sequence ID" value="NZ_MZGU01000004.1"/>
</dbReference>
<reference evidence="7 8" key="1">
    <citation type="submission" date="2017-03" db="EMBL/GenBank/DDBJ databases">
        <title>Genome sequence of Methanobrevibacter wosei.</title>
        <authorList>
            <person name="Poehlein A."/>
            <person name="Seedorf H."/>
            <person name="Daniel R."/>
        </authorList>
    </citation>
    <scope>NUCLEOTIDE SEQUENCE [LARGE SCALE GENOMIC DNA]</scope>
    <source>
        <strain evidence="7 8">DSM 11979</strain>
    </source>
</reference>
<dbReference type="Pfam" id="PF01594">
    <property type="entry name" value="AI-2E_transport"/>
    <property type="match status" value="1"/>
</dbReference>
<name>A0A2U1S735_9EURY</name>
<dbReference type="GO" id="GO:0016020">
    <property type="term" value="C:membrane"/>
    <property type="evidence" value="ECO:0007669"/>
    <property type="project" value="UniProtKB-SubCell"/>
</dbReference>
<comment type="caution">
    <text evidence="7">The sequence shown here is derived from an EMBL/GenBank/DDBJ whole genome shotgun (WGS) entry which is preliminary data.</text>
</comment>
<evidence type="ECO:0000256" key="4">
    <source>
        <dbReference type="ARBA" id="ARBA00022989"/>
    </source>
</evidence>
<evidence type="ECO:0000256" key="1">
    <source>
        <dbReference type="ARBA" id="ARBA00004141"/>
    </source>
</evidence>
<feature type="transmembrane region" description="Helical" evidence="6">
    <location>
        <begin position="264"/>
        <end position="285"/>
    </location>
</feature>